<evidence type="ECO:0000256" key="8">
    <source>
        <dbReference type="ARBA" id="ARBA00023008"/>
    </source>
</evidence>
<feature type="domain" description="Plastocyanin-like" evidence="13">
    <location>
        <begin position="191"/>
        <end position="336"/>
    </location>
</feature>
<dbReference type="InterPro" id="IPR008972">
    <property type="entry name" value="Cupredoxin"/>
</dbReference>
<dbReference type="AlphaFoldDB" id="A0A6A5YCE2"/>
<dbReference type="PROSITE" id="PS00079">
    <property type="entry name" value="MULTICOPPER_OXIDASE1"/>
    <property type="match status" value="1"/>
</dbReference>
<dbReference type="FunFam" id="2.60.40.420:FF:000045">
    <property type="entry name" value="Laccase 2"/>
    <property type="match status" value="1"/>
</dbReference>
<reference evidence="16" key="1">
    <citation type="journal article" date="2020" name="Stud. Mycol.">
        <title>101 Dothideomycetes genomes: a test case for predicting lifestyles and emergence of pathogens.</title>
        <authorList>
            <person name="Haridas S."/>
            <person name="Albert R."/>
            <person name="Binder M."/>
            <person name="Bloem J."/>
            <person name="Labutti K."/>
            <person name="Salamov A."/>
            <person name="Andreopoulos B."/>
            <person name="Baker S."/>
            <person name="Barry K."/>
            <person name="Bills G."/>
            <person name="Bluhm B."/>
            <person name="Cannon C."/>
            <person name="Castanera R."/>
            <person name="Culley D."/>
            <person name="Daum C."/>
            <person name="Ezra D."/>
            <person name="Gonzalez J."/>
            <person name="Henrissat B."/>
            <person name="Kuo A."/>
            <person name="Liang C."/>
            <person name="Lipzen A."/>
            <person name="Lutzoni F."/>
            <person name="Magnuson J."/>
            <person name="Mondo S."/>
            <person name="Nolan M."/>
            <person name="Ohm R."/>
            <person name="Pangilinan J."/>
            <person name="Park H.-J."/>
            <person name="Ramirez L."/>
            <person name="Alfaro M."/>
            <person name="Sun H."/>
            <person name="Tritt A."/>
            <person name="Yoshinaga Y."/>
            <person name="Zwiers L.-H."/>
            <person name="Turgeon B."/>
            <person name="Goodwin S."/>
            <person name="Spatafora J."/>
            <person name="Crous P."/>
            <person name="Grigoriev I."/>
        </authorList>
    </citation>
    <scope>NUCLEOTIDE SEQUENCE</scope>
    <source>
        <strain evidence="16">CBS 121410</strain>
    </source>
</reference>
<accession>A0A6A5YCE2</accession>
<comment type="similarity">
    <text evidence="3">Belongs to the multicopper oxidase family.</text>
</comment>
<evidence type="ECO:0000256" key="11">
    <source>
        <dbReference type="ARBA" id="ARBA00023185"/>
    </source>
</evidence>
<comment type="catalytic activity">
    <reaction evidence="1">
        <text>4 hydroquinone + O2 = 4 benzosemiquinone + 2 H2O</text>
        <dbReference type="Rhea" id="RHEA:11276"/>
        <dbReference type="ChEBI" id="CHEBI:15377"/>
        <dbReference type="ChEBI" id="CHEBI:15379"/>
        <dbReference type="ChEBI" id="CHEBI:17594"/>
        <dbReference type="ChEBI" id="CHEBI:17977"/>
        <dbReference type="EC" id="1.10.3.2"/>
    </reaction>
</comment>
<dbReference type="PROSITE" id="PS00080">
    <property type="entry name" value="MULTICOPPER_OXIDASE2"/>
    <property type="match status" value="1"/>
</dbReference>
<dbReference type="GO" id="GO:0005507">
    <property type="term" value="F:copper ion binding"/>
    <property type="evidence" value="ECO:0007669"/>
    <property type="project" value="InterPro"/>
</dbReference>
<dbReference type="CDD" id="cd13901">
    <property type="entry name" value="CuRO_3_MaLCC_like"/>
    <property type="match status" value="1"/>
</dbReference>
<dbReference type="Pfam" id="PF07731">
    <property type="entry name" value="Cu-oxidase_2"/>
    <property type="match status" value="1"/>
</dbReference>
<dbReference type="InterPro" id="IPR011706">
    <property type="entry name" value="Cu-oxidase_C"/>
</dbReference>
<dbReference type="InterPro" id="IPR033138">
    <property type="entry name" value="Cu_oxidase_CS"/>
</dbReference>
<dbReference type="Pfam" id="PF07732">
    <property type="entry name" value="Cu-oxidase_3"/>
    <property type="match status" value="1"/>
</dbReference>
<gene>
    <name evidence="16" type="ORF">K490DRAFT_72299</name>
</gene>
<feature type="region of interest" description="Disordered" evidence="12">
    <location>
        <begin position="1"/>
        <end position="27"/>
    </location>
</feature>
<organism evidence="16 17">
    <name type="scientific">Saccharata proteae CBS 121410</name>
    <dbReference type="NCBI Taxonomy" id="1314787"/>
    <lineage>
        <taxon>Eukaryota</taxon>
        <taxon>Fungi</taxon>
        <taxon>Dikarya</taxon>
        <taxon>Ascomycota</taxon>
        <taxon>Pezizomycotina</taxon>
        <taxon>Dothideomycetes</taxon>
        <taxon>Dothideomycetes incertae sedis</taxon>
        <taxon>Botryosphaeriales</taxon>
        <taxon>Saccharataceae</taxon>
        <taxon>Saccharata</taxon>
    </lineage>
</organism>
<dbReference type="InterPro" id="IPR011707">
    <property type="entry name" value="Cu-oxidase-like_N"/>
</dbReference>
<evidence type="ECO:0000259" key="13">
    <source>
        <dbReference type="Pfam" id="PF00394"/>
    </source>
</evidence>
<keyword evidence="7" id="KW-0560">Oxidoreductase</keyword>
<protein>
    <recommendedName>
        <fullName evidence="4">laccase</fullName>
        <ecNumber evidence="4">1.10.3.2</ecNumber>
    </recommendedName>
</protein>
<evidence type="ECO:0000256" key="2">
    <source>
        <dbReference type="ARBA" id="ARBA00001935"/>
    </source>
</evidence>
<dbReference type="OrthoDB" id="2121828at2759"/>
<proteinExistence type="inferred from homology"/>
<dbReference type="FunFam" id="2.60.40.420:FF:000046">
    <property type="entry name" value="Multicopper oxidase"/>
    <property type="match status" value="1"/>
</dbReference>
<dbReference type="CDD" id="cd13854">
    <property type="entry name" value="CuRO_1_MaLCC_like"/>
    <property type="match status" value="1"/>
</dbReference>
<name>A0A6A5YCE2_9PEZI</name>
<sequence>MQVVKRATSTSTAAASSTSRVADSSCTNGPLTRSCWSNGYSIATDFDAKWPTTGVTRNYNLEMTNITCSPDGGPSRPCLVFNGGIPGPTLYANWGDTVSVTVKNSMPSNGTGVHWHGVRQYMTNTQDGVNGLTECPLAPGDTKTYTFLCTQFGTSWFHSHFSTQYGDGAVGQLVINGPASANYDIDLGAYTVSDWYYDTAFQVEDQFTDALQVGQSGPPGDNILVNGTGVSSSGGGSYSKVTLTKGKKHLLRLINTSVDNNIWVSLDSHTMQVITADFVPIQPFSTTWLLMAIGQRYEVVINANQTASNYWFRAEVATACASANKGYGRGIFSYSGVTAADPSSSDSTIPSDCTEPLPNPAVPNTVPSSAFNSQVSNLNVDLTSSNVTTNGQNIVYWGVNMTAIDIDWEKPTLQYVIDGNTSYPQTYNLIELPTEGMWTYWIVQETAGTKVPIPHPMHLHGHDFYILGKGTGTFDKTSSPATLNWNNPTRRDVSLLPAGGWLAIAFPTDNPGAWLFHCHISWHISEGLGVQFLESKSTINLPGADWEKTCTNWDNYWKTSVWPKQDSGL</sequence>
<keyword evidence="17" id="KW-1185">Reference proteome</keyword>
<evidence type="ECO:0000256" key="4">
    <source>
        <dbReference type="ARBA" id="ARBA00012297"/>
    </source>
</evidence>
<dbReference type="PANTHER" id="PTHR11709">
    <property type="entry name" value="MULTI-COPPER OXIDASE"/>
    <property type="match status" value="1"/>
</dbReference>
<dbReference type="InterPro" id="IPR002355">
    <property type="entry name" value="Cu_oxidase_Cu_BS"/>
</dbReference>
<keyword evidence="9" id="KW-1015">Disulfide bond</keyword>
<evidence type="ECO:0000256" key="7">
    <source>
        <dbReference type="ARBA" id="ARBA00023002"/>
    </source>
</evidence>
<keyword evidence="11" id="KW-0439">Lignin degradation</keyword>
<dbReference type="Proteomes" id="UP000799776">
    <property type="component" value="Unassembled WGS sequence"/>
</dbReference>
<dbReference type="EC" id="1.10.3.2" evidence="4"/>
<feature type="compositionally biased region" description="Low complexity" evidence="12">
    <location>
        <begin position="7"/>
        <end position="27"/>
    </location>
</feature>
<dbReference type="PANTHER" id="PTHR11709:SF87">
    <property type="entry name" value="LACCASE"/>
    <property type="match status" value="1"/>
</dbReference>
<keyword evidence="5" id="KW-0479">Metal-binding</keyword>
<feature type="domain" description="Plastocyanin-like" evidence="15">
    <location>
        <begin position="63"/>
        <end position="179"/>
    </location>
</feature>
<dbReference type="EMBL" id="ML978714">
    <property type="protein sequence ID" value="KAF2089562.1"/>
    <property type="molecule type" value="Genomic_DNA"/>
</dbReference>
<evidence type="ECO:0000313" key="16">
    <source>
        <dbReference type="EMBL" id="KAF2089562.1"/>
    </source>
</evidence>
<feature type="domain" description="Plastocyanin-like" evidence="14">
    <location>
        <begin position="408"/>
        <end position="536"/>
    </location>
</feature>
<dbReference type="SUPFAM" id="SSF49503">
    <property type="entry name" value="Cupredoxins"/>
    <property type="match status" value="3"/>
</dbReference>
<evidence type="ECO:0000256" key="10">
    <source>
        <dbReference type="ARBA" id="ARBA00023180"/>
    </source>
</evidence>
<dbReference type="GO" id="GO:0046274">
    <property type="term" value="P:lignin catabolic process"/>
    <property type="evidence" value="ECO:0007669"/>
    <property type="project" value="UniProtKB-KW"/>
</dbReference>
<evidence type="ECO:0000256" key="5">
    <source>
        <dbReference type="ARBA" id="ARBA00022723"/>
    </source>
</evidence>
<dbReference type="InterPro" id="IPR001117">
    <property type="entry name" value="Cu-oxidase_2nd"/>
</dbReference>
<evidence type="ECO:0000259" key="14">
    <source>
        <dbReference type="Pfam" id="PF07731"/>
    </source>
</evidence>
<evidence type="ECO:0000259" key="15">
    <source>
        <dbReference type="Pfam" id="PF07732"/>
    </source>
</evidence>
<evidence type="ECO:0000256" key="1">
    <source>
        <dbReference type="ARBA" id="ARBA00000349"/>
    </source>
</evidence>
<evidence type="ECO:0000313" key="17">
    <source>
        <dbReference type="Proteomes" id="UP000799776"/>
    </source>
</evidence>
<comment type="cofactor">
    <cofactor evidence="2">
        <name>Cu cation</name>
        <dbReference type="ChEBI" id="CHEBI:23378"/>
    </cofactor>
</comment>
<dbReference type="InterPro" id="IPR045087">
    <property type="entry name" value="Cu-oxidase_fam"/>
</dbReference>
<keyword evidence="8" id="KW-0186">Copper</keyword>
<dbReference type="FunFam" id="2.60.40.420:FF:000021">
    <property type="entry name" value="Extracellular dihydrogeodin oxidase/laccase"/>
    <property type="match status" value="1"/>
</dbReference>
<dbReference type="Gene3D" id="2.60.40.420">
    <property type="entry name" value="Cupredoxins - blue copper proteins"/>
    <property type="match status" value="3"/>
</dbReference>
<evidence type="ECO:0000256" key="3">
    <source>
        <dbReference type="ARBA" id="ARBA00010609"/>
    </source>
</evidence>
<evidence type="ECO:0000256" key="6">
    <source>
        <dbReference type="ARBA" id="ARBA00022729"/>
    </source>
</evidence>
<dbReference type="Pfam" id="PF00394">
    <property type="entry name" value="Cu-oxidase"/>
    <property type="match status" value="1"/>
</dbReference>
<keyword evidence="10" id="KW-0325">Glycoprotein</keyword>
<evidence type="ECO:0000256" key="12">
    <source>
        <dbReference type="SAM" id="MobiDB-lite"/>
    </source>
</evidence>
<dbReference type="GO" id="GO:0052716">
    <property type="term" value="F:hydroquinone:oxygen oxidoreductase activity"/>
    <property type="evidence" value="ECO:0007669"/>
    <property type="project" value="UniProtKB-EC"/>
</dbReference>
<dbReference type="CDD" id="cd13880">
    <property type="entry name" value="CuRO_2_MaLCC_like"/>
    <property type="match status" value="1"/>
</dbReference>
<keyword evidence="6" id="KW-0732">Signal</keyword>
<evidence type="ECO:0000256" key="9">
    <source>
        <dbReference type="ARBA" id="ARBA00023157"/>
    </source>
</evidence>